<feature type="chain" id="PRO_5037713162" evidence="1">
    <location>
        <begin position="26"/>
        <end position="298"/>
    </location>
</feature>
<dbReference type="AlphaFoldDB" id="A0A941DSQ4"/>
<sequence>MSPVWQTIRRSFVLLTFLWLSAAQAAVPDTPAKGVLYKAQSGEKTLYLFGSVHLARESFYPLPDSFEQAYRAADTVVVETDPSDTQAMMQAAPMMVYPGSEKLEQHLRPATWKKLQQQTGGQTAGFQMMRAPVVATALISQLFSSDQFSAAQGIDLYVIRRAREDKKDLQQLESMAFQIQQLVDLSDAEADEMLSQTLDSLRDGSAKRETEQLLTAWVRGDEQKLAQIFAASAARDAGSHKMLKRLLDDRNVTMTEKIEQLVQSGRQVLVVVGAGHLVGARSIPDLLRQRGYRITRVK</sequence>
<gene>
    <name evidence="2" type="ORF">KDM89_18595</name>
</gene>
<dbReference type="PANTHER" id="PTHR40590:SF1">
    <property type="entry name" value="CYTOPLASMIC PROTEIN"/>
    <property type="match status" value="1"/>
</dbReference>
<dbReference type="Pfam" id="PF01963">
    <property type="entry name" value="TraB_PrgY_gumN"/>
    <property type="match status" value="1"/>
</dbReference>
<comment type="caution">
    <text evidence="2">The sequence shown here is derived from an EMBL/GenBank/DDBJ whole genome shotgun (WGS) entry which is preliminary data.</text>
</comment>
<reference evidence="2" key="1">
    <citation type="submission" date="2021-04" db="EMBL/GenBank/DDBJ databases">
        <title>novel species isolated from subtropical streams in China.</title>
        <authorList>
            <person name="Lu H."/>
        </authorList>
    </citation>
    <scope>NUCLEOTIDE SEQUENCE</scope>
    <source>
        <strain evidence="2">LFS511W</strain>
    </source>
</reference>
<feature type="signal peptide" evidence="1">
    <location>
        <begin position="1"/>
        <end position="25"/>
    </location>
</feature>
<keyword evidence="1" id="KW-0732">Signal</keyword>
<organism evidence="2 3">
    <name type="scientific">Undibacterium luofuense</name>
    <dbReference type="NCBI Taxonomy" id="2828733"/>
    <lineage>
        <taxon>Bacteria</taxon>
        <taxon>Pseudomonadati</taxon>
        <taxon>Pseudomonadota</taxon>
        <taxon>Betaproteobacteria</taxon>
        <taxon>Burkholderiales</taxon>
        <taxon>Oxalobacteraceae</taxon>
        <taxon>Undibacterium</taxon>
    </lineage>
</organism>
<dbReference type="CDD" id="cd14789">
    <property type="entry name" value="Tiki"/>
    <property type="match status" value="1"/>
</dbReference>
<evidence type="ECO:0000313" key="3">
    <source>
        <dbReference type="Proteomes" id="UP000680067"/>
    </source>
</evidence>
<evidence type="ECO:0000313" key="2">
    <source>
        <dbReference type="EMBL" id="MBR7784161.1"/>
    </source>
</evidence>
<dbReference type="RefSeq" id="WP_212689426.1">
    <property type="nucleotide sequence ID" value="NZ_JAGSPN010000019.1"/>
</dbReference>
<dbReference type="Proteomes" id="UP000680067">
    <property type="component" value="Unassembled WGS sequence"/>
</dbReference>
<dbReference type="PANTHER" id="PTHR40590">
    <property type="entry name" value="CYTOPLASMIC PROTEIN-RELATED"/>
    <property type="match status" value="1"/>
</dbReference>
<protein>
    <submittedName>
        <fullName evidence="2">TraB/GumN family protein</fullName>
    </submittedName>
</protein>
<proteinExistence type="predicted"/>
<evidence type="ECO:0000256" key="1">
    <source>
        <dbReference type="SAM" id="SignalP"/>
    </source>
</evidence>
<dbReference type="InterPro" id="IPR002816">
    <property type="entry name" value="TraB/PrgY/GumN_fam"/>
</dbReference>
<name>A0A941DSQ4_9BURK</name>
<dbReference type="EMBL" id="JAGSPN010000019">
    <property type="protein sequence ID" value="MBR7784161.1"/>
    <property type="molecule type" value="Genomic_DNA"/>
</dbReference>
<keyword evidence="3" id="KW-1185">Reference proteome</keyword>
<accession>A0A941DSQ4</accession>
<dbReference type="InterPro" id="IPR047111">
    <property type="entry name" value="YbaP-like"/>
</dbReference>